<evidence type="ECO:0000313" key="2">
    <source>
        <dbReference type="EMBL" id="EED89074.1"/>
    </source>
</evidence>
<protein>
    <recommendedName>
        <fullName evidence="4">SET domain-containing protein</fullName>
    </recommendedName>
</protein>
<dbReference type="EMBL" id="CM000648">
    <property type="protein sequence ID" value="EED89074.1"/>
    <property type="molecule type" value="Genomic_DNA"/>
</dbReference>
<gene>
    <name evidence="2" type="ORF">THAPSDRAFT_24623</name>
</gene>
<dbReference type="GO" id="GO:0016279">
    <property type="term" value="F:protein-lysine N-methyltransferase activity"/>
    <property type="evidence" value="ECO:0000318"/>
    <property type="project" value="GO_Central"/>
</dbReference>
<feature type="region of interest" description="Disordered" evidence="1">
    <location>
        <begin position="101"/>
        <end position="122"/>
    </location>
</feature>
<dbReference type="RefSeq" id="XP_002293338.1">
    <property type="nucleotide sequence ID" value="XM_002293302.1"/>
</dbReference>
<dbReference type="InParanoid" id="B8CB66"/>
<dbReference type="eggNOG" id="ENOG502SJTY">
    <property type="taxonomic scope" value="Eukaryota"/>
</dbReference>
<proteinExistence type="predicted"/>
<dbReference type="Gene3D" id="3.90.1410.10">
    <property type="entry name" value="set domain protein methyltransferase, domain 1"/>
    <property type="match status" value="1"/>
</dbReference>
<dbReference type="CDD" id="cd10527">
    <property type="entry name" value="SET_LSMT"/>
    <property type="match status" value="1"/>
</dbReference>
<feature type="compositionally biased region" description="Polar residues" evidence="1">
    <location>
        <begin position="102"/>
        <end position="122"/>
    </location>
</feature>
<dbReference type="Proteomes" id="UP000001449">
    <property type="component" value="Chromosome 13"/>
</dbReference>
<feature type="compositionally biased region" description="Acidic residues" evidence="1">
    <location>
        <begin position="308"/>
        <end position="323"/>
    </location>
</feature>
<dbReference type="PANTHER" id="PTHR13271:SF121">
    <property type="entry name" value="SET DOMAIN-CONTAINING PROTEIN"/>
    <property type="match status" value="1"/>
</dbReference>
<reference evidence="2 3" key="2">
    <citation type="journal article" date="2008" name="Nature">
        <title>The Phaeodactylum genome reveals the evolutionary history of diatom genomes.</title>
        <authorList>
            <person name="Bowler C."/>
            <person name="Allen A.E."/>
            <person name="Badger J.H."/>
            <person name="Grimwood J."/>
            <person name="Jabbari K."/>
            <person name="Kuo A."/>
            <person name="Maheswari U."/>
            <person name="Martens C."/>
            <person name="Maumus F."/>
            <person name="Otillar R.P."/>
            <person name="Rayko E."/>
            <person name="Salamov A."/>
            <person name="Vandepoele K."/>
            <person name="Beszteri B."/>
            <person name="Gruber A."/>
            <person name="Heijde M."/>
            <person name="Katinka M."/>
            <person name="Mock T."/>
            <person name="Valentin K."/>
            <person name="Verret F."/>
            <person name="Berges J.A."/>
            <person name="Brownlee C."/>
            <person name="Cadoret J.P."/>
            <person name="Chiovitti A."/>
            <person name="Choi C.J."/>
            <person name="Coesel S."/>
            <person name="De Martino A."/>
            <person name="Detter J.C."/>
            <person name="Durkin C."/>
            <person name="Falciatore A."/>
            <person name="Fournet J."/>
            <person name="Haruta M."/>
            <person name="Huysman M.J."/>
            <person name="Jenkins B.D."/>
            <person name="Jiroutova K."/>
            <person name="Jorgensen R.E."/>
            <person name="Joubert Y."/>
            <person name="Kaplan A."/>
            <person name="Kroger N."/>
            <person name="Kroth P.G."/>
            <person name="La Roche J."/>
            <person name="Lindquist E."/>
            <person name="Lommer M."/>
            <person name="Martin-Jezequel V."/>
            <person name="Lopez P.J."/>
            <person name="Lucas S."/>
            <person name="Mangogna M."/>
            <person name="McGinnis K."/>
            <person name="Medlin L.K."/>
            <person name="Montsant A."/>
            <person name="Oudot-Le Secq M.P."/>
            <person name="Napoli C."/>
            <person name="Obornik M."/>
            <person name="Parker M.S."/>
            <person name="Petit J.L."/>
            <person name="Porcel B.M."/>
            <person name="Poulsen N."/>
            <person name="Robison M."/>
            <person name="Rychlewski L."/>
            <person name="Rynearson T.A."/>
            <person name="Schmutz J."/>
            <person name="Shapiro H."/>
            <person name="Siaut M."/>
            <person name="Stanley M."/>
            <person name="Sussman M.R."/>
            <person name="Taylor A.R."/>
            <person name="Vardi A."/>
            <person name="von Dassow P."/>
            <person name="Vyverman W."/>
            <person name="Willis A."/>
            <person name="Wyrwicz L.S."/>
            <person name="Rokhsar D.S."/>
            <person name="Weissenbach J."/>
            <person name="Armbrust E.V."/>
            <person name="Green B.R."/>
            <person name="Van de Peer Y."/>
            <person name="Grigoriev I.V."/>
        </authorList>
    </citation>
    <scope>NUCLEOTIDE SEQUENCE [LARGE SCALE GENOMIC DNA]</scope>
    <source>
        <strain evidence="2 3">CCMP1335</strain>
    </source>
</reference>
<feature type="compositionally biased region" description="Basic and acidic residues" evidence="1">
    <location>
        <begin position="739"/>
        <end position="782"/>
    </location>
</feature>
<dbReference type="PaxDb" id="35128-Thaps24623"/>
<dbReference type="InterPro" id="IPR046341">
    <property type="entry name" value="SET_dom_sf"/>
</dbReference>
<evidence type="ECO:0000256" key="1">
    <source>
        <dbReference type="SAM" id="MobiDB-lite"/>
    </source>
</evidence>
<dbReference type="KEGG" id="tps:THAPSDRAFT_24623"/>
<dbReference type="InterPro" id="IPR050600">
    <property type="entry name" value="SETD3_SETD6_MTase"/>
</dbReference>
<dbReference type="AlphaFoldDB" id="B8CB66"/>
<sequence length="782" mass="88451">MDSPVTNPNRKRRLLSASYTVNANDHRQEAPEVAYFRVNAQLLVSDDTDTTTVSSGRWTWMLSFVLVSSILLDLTDGIILHPTAGTSSCWIPFAEAVDAPSMPSTRGASNRGSPNSSANTVDTGVHTAMNHRQESFILQEEELYSGDLDRPEETFQYETANQATDNDKQKPQKQENEHPAEHHTQSVSQSRIMRQKQRQKQRIKKHQTQSDEQPSEQQRQTEGGETTDTAHPQYQLQNHQNKLTTQADYDAYMHWCEAVLGIQSVVEIKEFEYVDHLQMLWEDNESLSGYEEGVEFSWMKNVQSTADGDGEDDSDGSESEDDISSNSDNGVPITTVRGLAAKHVIHVGDIVISIPLYSLLSVPTTIDHDPVLSRILGPEARQKYGWVDTLEYEVPLLVIAILYHRSLGKDSPLSHYIDLLKSTSTYAFPFLWSEKDLQLRTHEIGVEVRDLARGIRQDVFEMYDGVMGTLARERPEMFRPPDGYSANNDQDSEEWMYSYDNFRWAFAMVISRCHYLPIRDLDDDDDAVAVDKTKDEPVAEAKPAENEYADVPPANMPTDNWVEEAKNEERGVTEEATDDKIMAVDDDTVSLMGPTKHSFLAPLADLINFGPPCLSGGYNPEEHAFELIATCPFQVGQEITFYYSPACSDVIVANYGFLHPLVPPCASLEDWKGKSKSWEAKATLREEELYDVYRRMDLLHDELNELQSRLLNCDCEDDEKKEQRSTMNKDNAAPSLNKDMLHRKLRKDGNSIRHEVGVRGRMNDSEGTKGLKIPHDVEDLGL</sequence>
<dbReference type="SUPFAM" id="SSF82199">
    <property type="entry name" value="SET domain"/>
    <property type="match status" value="1"/>
</dbReference>
<keyword evidence="3" id="KW-1185">Reference proteome</keyword>
<accession>B8CB66</accession>
<dbReference type="HOGENOM" id="CLU_358472_0_0_1"/>
<feature type="compositionally biased region" description="Basic and acidic residues" evidence="1">
    <location>
        <begin position="165"/>
        <end position="184"/>
    </location>
</feature>
<feature type="compositionally biased region" description="Polar residues" evidence="1">
    <location>
        <begin position="210"/>
        <end position="229"/>
    </location>
</feature>
<dbReference type="PANTHER" id="PTHR13271">
    <property type="entry name" value="UNCHARACTERIZED PUTATIVE METHYLTRANSFERASE"/>
    <property type="match status" value="1"/>
</dbReference>
<evidence type="ECO:0000313" key="3">
    <source>
        <dbReference type="Proteomes" id="UP000001449"/>
    </source>
</evidence>
<name>B8CB66_THAPS</name>
<dbReference type="GeneID" id="7445729"/>
<reference evidence="2 3" key="1">
    <citation type="journal article" date="2004" name="Science">
        <title>The genome of the diatom Thalassiosira pseudonana: ecology, evolution, and metabolism.</title>
        <authorList>
            <person name="Armbrust E.V."/>
            <person name="Berges J.A."/>
            <person name="Bowler C."/>
            <person name="Green B.R."/>
            <person name="Martinez D."/>
            <person name="Putnam N.H."/>
            <person name="Zhou S."/>
            <person name="Allen A.E."/>
            <person name="Apt K.E."/>
            <person name="Bechner M."/>
            <person name="Brzezinski M.A."/>
            <person name="Chaal B.K."/>
            <person name="Chiovitti A."/>
            <person name="Davis A.K."/>
            <person name="Demarest M.S."/>
            <person name="Detter J.C."/>
            <person name="Glavina T."/>
            <person name="Goodstein D."/>
            <person name="Hadi M.Z."/>
            <person name="Hellsten U."/>
            <person name="Hildebrand M."/>
            <person name="Jenkins B.D."/>
            <person name="Jurka J."/>
            <person name="Kapitonov V.V."/>
            <person name="Kroger N."/>
            <person name="Lau W.W."/>
            <person name="Lane T.W."/>
            <person name="Larimer F.W."/>
            <person name="Lippmeier J.C."/>
            <person name="Lucas S."/>
            <person name="Medina M."/>
            <person name="Montsant A."/>
            <person name="Obornik M."/>
            <person name="Parker M.S."/>
            <person name="Palenik B."/>
            <person name="Pazour G.J."/>
            <person name="Richardson P.M."/>
            <person name="Rynearson T.A."/>
            <person name="Saito M.A."/>
            <person name="Schwartz D.C."/>
            <person name="Thamatrakoln K."/>
            <person name="Valentin K."/>
            <person name="Vardi A."/>
            <person name="Wilkerson F.P."/>
            <person name="Rokhsar D.S."/>
        </authorList>
    </citation>
    <scope>NUCLEOTIDE SEQUENCE [LARGE SCALE GENOMIC DNA]</scope>
    <source>
        <strain evidence="2 3">CCMP1335</strain>
    </source>
</reference>
<feature type="region of interest" description="Disordered" evidence="1">
    <location>
        <begin position="304"/>
        <end position="329"/>
    </location>
</feature>
<organism evidence="2 3">
    <name type="scientific">Thalassiosira pseudonana</name>
    <name type="common">Marine diatom</name>
    <name type="synonym">Cyclotella nana</name>
    <dbReference type="NCBI Taxonomy" id="35128"/>
    <lineage>
        <taxon>Eukaryota</taxon>
        <taxon>Sar</taxon>
        <taxon>Stramenopiles</taxon>
        <taxon>Ochrophyta</taxon>
        <taxon>Bacillariophyta</taxon>
        <taxon>Coscinodiscophyceae</taxon>
        <taxon>Thalassiosirophycidae</taxon>
        <taxon>Thalassiosirales</taxon>
        <taxon>Thalassiosiraceae</taxon>
        <taxon>Thalassiosira</taxon>
    </lineage>
</organism>
<feature type="region of interest" description="Disordered" evidence="1">
    <location>
        <begin position="721"/>
        <end position="782"/>
    </location>
</feature>
<evidence type="ECO:0008006" key="4">
    <source>
        <dbReference type="Google" id="ProtNLM"/>
    </source>
</evidence>
<feature type="compositionally biased region" description="Basic residues" evidence="1">
    <location>
        <begin position="193"/>
        <end position="207"/>
    </location>
</feature>
<feature type="region of interest" description="Disordered" evidence="1">
    <location>
        <begin position="160"/>
        <end position="229"/>
    </location>
</feature>